<evidence type="ECO:0000313" key="1">
    <source>
        <dbReference type="EMBL" id="MVB12397.1"/>
    </source>
</evidence>
<dbReference type="OrthoDB" id="8730636at2"/>
<proteinExistence type="predicted"/>
<comment type="caution">
    <text evidence="1">The sequence shown here is derived from an EMBL/GenBank/DDBJ whole genome shotgun (WGS) entry which is preliminary data.</text>
</comment>
<accession>A0A6N8I3T0</accession>
<protein>
    <recommendedName>
        <fullName evidence="3">Permease</fullName>
    </recommendedName>
</protein>
<name>A0A6N8I3T0_9FIRM</name>
<keyword evidence="2" id="KW-1185">Reference proteome</keyword>
<organism evidence="1 2">
    <name type="scientific">Caproicibacter fermentans</name>
    <dbReference type="NCBI Taxonomy" id="2576756"/>
    <lineage>
        <taxon>Bacteria</taxon>
        <taxon>Bacillati</taxon>
        <taxon>Bacillota</taxon>
        <taxon>Clostridia</taxon>
        <taxon>Eubacteriales</taxon>
        <taxon>Acutalibacteraceae</taxon>
        <taxon>Caproicibacter</taxon>
    </lineage>
</organism>
<reference evidence="1 2" key="1">
    <citation type="submission" date="2019-09" db="EMBL/GenBank/DDBJ databases">
        <title>Genome sequence of Clostridium sp. EA1.</title>
        <authorList>
            <person name="Poehlein A."/>
            <person name="Bengelsdorf F.R."/>
            <person name="Daniel R."/>
        </authorList>
    </citation>
    <scope>NUCLEOTIDE SEQUENCE [LARGE SCALE GENOMIC DNA]</scope>
    <source>
        <strain evidence="1 2">EA1</strain>
    </source>
</reference>
<evidence type="ECO:0008006" key="3">
    <source>
        <dbReference type="Google" id="ProtNLM"/>
    </source>
</evidence>
<evidence type="ECO:0000313" key="2">
    <source>
        <dbReference type="Proteomes" id="UP000469440"/>
    </source>
</evidence>
<dbReference type="EMBL" id="VWXL01000089">
    <property type="protein sequence ID" value="MVB12397.1"/>
    <property type="molecule type" value="Genomic_DNA"/>
</dbReference>
<dbReference type="Proteomes" id="UP000469440">
    <property type="component" value="Unassembled WGS sequence"/>
</dbReference>
<dbReference type="AlphaFoldDB" id="A0A6N8I3T0"/>
<gene>
    <name evidence="1" type="ORF">CAFE_31330</name>
</gene>
<dbReference type="RefSeq" id="WP_156991158.1">
    <property type="nucleotide sequence ID" value="NZ_VWXL01000089.1"/>
</dbReference>
<sequence>MKHYRHFKAAIYCRAGDLAAVAEQRDFPERFDWLTRHVSIGKVYLETYRSGFLLPMGEMKRWITFFQERGIETAGGITTDAENKGDGGFHPLCYTSRATKELLIRVVQETASWFDEIILDDFYFTNCKCPDCIKAKRDRSWSEFRTALMLDFSKNVLIPAAKKVNPNVKMVIKFPNWYDHFADCGYDLVGEPQVFDGVYTGTETRSPAWTQQHLPKYLSYFHLRRMERLVPGRNGGGWFDPYESTGNLTEYADQGYLTLYAGAKEVTLFCLGTLLEASYSLSASVAGQVFEETDALLDGLGEPIGAACYFSAGSRGEDYLPDFIGMLGIPLEPEVEYPEAAKTVFLTAGAAADSSVLAKVQKSLMDGADVIVTSGFLQASGAKFQQELANVFLTGKKVLVRRYCLSTDGGLSFGLSAEGAQTVLIPQLEFQTNDMWSLANGMDGDSNFPILLKTSYGRGNLYFLAVPDNMEGLYHFPTRVLNAVRAVFCKNLPARLEGPAKVALFLYGNNRLIVRSFALCSEEVTVVLKGGTVLEEITTGKLLHSSLENGENAVHFQALPGVSRHFRIIMDRE</sequence>